<evidence type="ECO:0000313" key="6">
    <source>
        <dbReference type="EMBL" id="KAF8767290.1"/>
    </source>
</evidence>
<dbReference type="GO" id="GO:0062129">
    <property type="term" value="C:chitin-based extracellular matrix"/>
    <property type="evidence" value="ECO:0007669"/>
    <property type="project" value="TreeGrafter"/>
</dbReference>
<dbReference type="Pfam" id="PF00379">
    <property type="entry name" value="Chitin_bind_4"/>
    <property type="match status" value="1"/>
</dbReference>
<dbReference type="Proteomes" id="UP000807504">
    <property type="component" value="Unassembled WGS sequence"/>
</dbReference>
<reference evidence="6" key="1">
    <citation type="journal article" date="2020" name="bioRxiv">
        <title>Chromosome-level reference genome of the European wasp spider Argiope bruennichi: a resource for studies on range expansion and evolutionary adaptation.</title>
        <authorList>
            <person name="Sheffer M.M."/>
            <person name="Hoppe A."/>
            <person name="Krehenwinkel H."/>
            <person name="Uhl G."/>
            <person name="Kuss A.W."/>
            <person name="Jensen L."/>
            <person name="Jensen C."/>
            <person name="Gillespie R.G."/>
            <person name="Hoff K.J."/>
            <person name="Prost S."/>
        </authorList>
    </citation>
    <scope>NUCLEOTIDE SEQUENCE</scope>
</reference>
<gene>
    <name evidence="6" type="ORF">HNY73_020273</name>
</gene>
<dbReference type="PANTHER" id="PTHR10380">
    <property type="entry name" value="CUTICLE PROTEIN"/>
    <property type="match status" value="1"/>
</dbReference>
<keyword evidence="2 3" id="KW-0193">Cuticle</keyword>
<feature type="signal peptide" evidence="5">
    <location>
        <begin position="1"/>
        <end position="21"/>
    </location>
</feature>
<sequence length="154" mass="15819">MLANISATIILLSAFVYSVQCLGAPSGPSNNIGEYGAQNYPPKPYAFNYQVTDELGNVHFRRESGDVSGTVTGSYGYMHTNGIYRTVEYVAGAGGFKAQVKTNEPGVGLGGPGPADVQLSAEPAPPGAYNPVPVAPAVGPSPAVVRQGYPGTKG</sequence>
<dbReference type="EMBL" id="JABXBU010002230">
    <property type="protein sequence ID" value="KAF8767290.1"/>
    <property type="molecule type" value="Genomic_DNA"/>
</dbReference>
<evidence type="ECO:0000313" key="7">
    <source>
        <dbReference type="Proteomes" id="UP000807504"/>
    </source>
</evidence>
<evidence type="ECO:0000256" key="5">
    <source>
        <dbReference type="SAM" id="SignalP"/>
    </source>
</evidence>
<accession>A0A8T0E7I9</accession>
<dbReference type="InterPro" id="IPR000618">
    <property type="entry name" value="Insect_cuticle"/>
</dbReference>
<feature type="compositionally biased region" description="Low complexity" evidence="4">
    <location>
        <begin position="129"/>
        <end position="145"/>
    </location>
</feature>
<dbReference type="PROSITE" id="PS51155">
    <property type="entry name" value="CHIT_BIND_RR_2"/>
    <property type="match status" value="1"/>
</dbReference>
<organism evidence="6 7">
    <name type="scientific">Argiope bruennichi</name>
    <name type="common">Wasp spider</name>
    <name type="synonym">Aranea bruennichi</name>
    <dbReference type="NCBI Taxonomy" id="94029"/>
    <lineage>
        <taxon>Eukaryota</taxon>
        <taxon>Metazoa</taxon>
        <taxon>Ecdysozoa</taxon>
        <taxon>Arthropoda</taxon>
        <taxon>Chelicerata</taxon>
        <taxon>Arachnida</taxon>
        <taxon>Araneae</taxon>
        <taxon>Araneomorphae</taxon>
        <taxon>Entelegynae</taxon>
        <taxon>Araneoidea</taxon>
        <taxon>Araneidae</taxon>
        <taxon>Argiope</taxon>
    </lineage>
</organism>
<feature type="region of interest" description="Disordered" evidence="4">
    <location>
        <begin position="120"/>
        <end position="154"/>
    </location>
</feature>
<dbReference type="GO" id="GO:0008010">
    <property type="term" value="F:structural constituent of chitin-based larval cuticle"/>
    <property type="evidence" value="ECO:0007669"/>
    <property type="project" value="TreeGrafter"/>
</dbReference>
<keyword evidence="5" id="KW-0732">Signal</keyword>
<keyword evidence="7" id="KW-1185">Reference proteome</keyword>
<evidence type="ECO:0000256" key="2">
    <source>
        <dbReference type="ARBA" id="ARBA00022460"/>
    </source>
</evidence>
<feature type="chain" id="PRO_5035849079" evidence="5">
    <location>
        <begin position="22"/>
        <end position="154"/>
    </location>
</feature>
<dbReference type="InterPro" id="IPR050468">
    <property type="entry name" value="Cuticle_Struct_Prot"/>
</dbReference>
<evidence type="ECO:0000256" key="4">
    <source>
        <dbReference type="SAM" id="MobiDB-lite"/>
    </source>
</evidence>
<dbReference type="PANTHER" id="PTHR10380:SF235">
    <property type="entry name" value="CUTICULAR PROTEIN 73D, ISOFORM B"/>
    <property type="match status" value="1"/>
</dbReference>
<evidence type="ECO:0000256" key="1">
    <source>
        <dbReference type="ARBA" id="ARBA00002980"/>
    </source>
</evidence>
<comment type="function">
    <text evidence="1">Component of the rigid cuticle of the spider.</text>
</comment>
<dbReference type="AlphaFoldDB" id="A0A8T0E7I9"/>
<dbReference type="PROSITE" id="PS00233">
    <property type="entry name" value="CHIT_BIND_RR_1"/>
    <property type="match status" value="1"/>
</dbReference>
<name>A0A8T0E7I9_ARGBR</name>
<comment type="caution">
    <text evidence="6">The sequence shown here is derived from an EMBL/GenBank/DDBJ whole genome shotgun (WGS) entry which is preliminary data.</text>
</comment>
<dbReference type="InterPro" id="IPR031311">
    <property type="entry name" value="CHIT_BIND_RR_consensus"/>
</dbReference>
<evidence type="ECO:0000256" key="3">
    <source>
        <dbReference type="PROSITE-ProRule" id="PRU00497"/>
    </source>
</evidence>
<protein>
    <submittedName>
        <fullName evidence="6">Cuticle protein 10.9 like protein</fullName>
    </submittedName>
</protein>
<reference evidence="6" key="2">
    <citation type="submission" date="2020-06" db="EMBL/GenBank/DDBJ databases">
        <authorList>
            <person name="Sheffer M."/>
        </authorList>
    </citation>
    <scope>NUCLEOTIDE SEQUENCE</scope>
</reference>
<proteinExistence type="predicted"/>